<feature type="non-terminal residue" evidence="2">
    <location>
        <position position="1"/>
    </location>
</feature>
<sequence length="201" mass="22550">VLQDGVIGNIVGAQMVNGEFLPEWHPYEDYRLSYAARKDLGGGALVTQIHDFDYATWLFGPPENIFSVGGQLSDLEVDVEDSVHVLMQCNGIPIAIQLDYLQWPPRREISITADKGSIQCNLITMEVVINNRINNSVEKYDFPDFDRNNLFLDEMKNFLAFFEGNEEPFASLRDGAVSLRIALAAKSSMISGKSENLSWDL</sequence>
<dbReference type="InterPro" id="IPR051450">
    <property type="entry name" value="Gfo/Idh/MocA_Oxidoreductases"/>
</dbReference>
<protein>
    <recommendedName>
        <fullName evidence="1">GFO/IDH/MocA-like oxidoreductase domain-containing protein</fullName>
    </recommendedName>
</protein>
<evidence type="ECO:0000259" key="1">
    <source>
        <dbReference type="Pfam" id="PF22725"/>
    </source>
</evidence>
<dbReference type="EMBL" id="UINC01163266">
    <property type="protein sequence ID" value="SVD63486.1"/>
    <property type="molecule type" value="Genomic_DNA"/>
</dbReference>
<evidence type="ECO:0000313" key="2">
    <source>
        <dbReference type="EMBL" id="SVD63486.1"/>
    </source>
</evidence>
<dbReference type="Gene3D" id="3.30.360.10">
    <property type="entry name" value="Dihydrodipicolinate Reductase, domain 2"/>
    <property type="match status" value="1"/>
</dbReference>
<feature type="domain" description="GFO/IDH/MocA-like oxidoreductase" evidence="1">
    <location>
        <begin position="2"/>
        <end position="118"/>
    </location>
</feature>
<dbReference type="PANTHER" id="PTHR43377">
    <property type="entry name" value="BILIVERDIN REDUCTASE A"/>
    <property type="match status" value="1"/>
</dbReference>
<name>A0A382WX42_9ZZZZ</name>
<organism evidence="2">
    <name type="scientific">marine metagenome</name>
    <dbReference type="NCBI Taxonomy" id="408172"/>
    <lineage>
        <taxon>unclassified sequences</taxon>
        <taxon>metagenomes</taxon>
        <taxon>ecological metagenomes</taxon>
    </lineage>
</organism>
<reference evidence="2" key="1">
    <citation type="submission" date="2018-05" db="EMBL/GenBank/DDBJ databases">
        <authorList>
            <person name="Lanie J.A."/>
            <person name="Ng W.-L."/>
            <person name="Kazmierczak K.M."/>
            <person name="Andrzejewski T.M."/>
            <person name="Davidsen T.M."/>
            <person name="Wayne K.J."/>
            <person name="Tettelin H."/>
            <person name="Glass J.I."/>
            <person name="Rusch D."/>
            <person name="Podicherti R."/>
            <person name="Tsui H.-C.T."/>
            <person name="Winkler M.E."/>
        </authorList>
    </citation>
    <scope>NUCLEOTIDE SEQUENCE</scope>
</reference>
<dbReference type="InterPro" id="IPR055170">
    <property type="entry name" value="GFO_IDH_MocA-like_dom"/>
</dbReference>
<proteinExistence type="predicted"/>
<dbReference type="SUPFAM" id="SSF55347">
    <property type="entry name" value="Glyceraldehyde-3-phosphate dehydrogenase-like, C-terminal domain"/>
    <property type="match status" value="1"/>
</dbReference>
<dbReference type="Pfam" id="PF22725">
    <property type="entry name" value="GFO_IDH_MocA_C3"/>
    <property type="match status" value="1"/>
</dbReference>
<dbReference type="PANTHER" id="PTHR43377:SF1">
    <property type="entry name" value="BILIVERDIN REDUCTASE A"/>
    <property type="match status" value="1"/>
</dbReference>
<gene>
    <name evidence="2" type="ORF">METZ01_LOCUS416340</name>
</gene>
<dbReference type="AlphaFoldDB" id="A0A382WX42"/>
<accession>A0A382WX42</accession>